<evidence type="ECO:0000256" key="9">
    <source>
        <dbReference type="ARBA" id="ARBA00023136"/>
    </source>
</evidence>
<evidence type="ECO:0000256" key="6">
    <source>
        <dbReference type="ARBA" id="ARBA00022692"/>
    </source>
</evidence>
<feature type="transmembrane region" description="Helical" evidence="12">
    <location>
        <begin position="1071"/>
        <end position="1090"/>
    </location>
</feature>
<feature type="transmembrane region" description="Helical" evidence="12">
    <location>
        <begin position="628"/>
        <end position="651"/>
    </location>
</feature>
<feature type="transmembrane region" description="Helical" evidence="12">
    <location>
        <begin position="974"/>
        <end position="994"/>
    </location>
</feature>
<keyword evidence="8 12" id="KW-1133">Transmembrane helix</keyword>
<evidence type="ECO:0000313" key="13">
    <source>
        <dbReference type="EMBL" id="BES99136.1"/>
    </source>
</evidence>
<feature type="transmembrane region" description="Helical" evidence="12">
    <location>
        <begin position="7"/>
        <end position="30"/>
    </location>
</feature>
<feature type="transmembrane region" description="Helical" evidence="12">
    <location>
        <begin position="839"/>
        <end position="860"/>
    </location>
</feature>
<dbReference type="InterPro" id="IPR037675">
    <property type="entry name" value="PIG-O_N"/>
</dbReference>
<dbReference type="PANTHER" id="PTHR23071:SF1">
    <property type="entry name" value="GPI ETHANOLAMINE PHOSPHATE TRANSFERASE 3"/>
    <property type="match status" value="1"/>
</dbReference>
<feature type="transmembrane region" description="Helical" evidence="12">
    <location>
        <begin position="1154"/>
        <end position="1175"/>
    </location>
</feature>
<evidence type="ECO:0000256" key="12">
    <source>
        <dbReference type="SAM" id="Phobius"/>
    </source>
</evidence>
<feature type="transmembrane region" description="Helical" evidence="12">
    <location>
        <begin position="807"/>
        <end position="827"/>
    </location>
</feature>
<feature type="transmembrane region" description="Helical" evidence="12">
    <location>
        <begin position="880"/>
        <end position="903"/>
    </location>
</feature>
<organism evidence="13 14">
    <name type="scientific">Nesidiocoris tenuis</name>
    <dbReference type="NCBI Taxonomy" id="355587"/>
    <lineage>
        <taxon>Eukaryota</taxon>
        <taxon>Metazoa</taxon>
        <taxon>Ecdysozoa</taxon>
        <taxon>Arthropoda</taxon>
        <taxon>Hexapoda</taxon>
        <taxon>Insecta</taxon>
        <taxon>Pterygota</taxon>
        <taxon>Neoptera</taxon>
        <taxon>Paraneoptera</taxon>
        <taxon>Hemiptera</taxon>
        <taxon>Heteroptera</taxon>
        <taxon>Panheteroptera</taxon>
        <taxon>Cimicomorpha</taxon>
        <taxon>Miridae</taxon>
        <taxon>Dicyphina</taxon>
        <taxon>Nesidiocoris</taxon>
    </lineage>
</organism>
<dbReference type="CDD" id="cd16023">
    <property type="entry name" value="GPI_EPT_3"/>
    <property type="match status" value="1"/>
</dbReference>
<keyword evidence="14" id="KW-1185">Reference proteome</keyword>
<evidence type="ECO:0000256" key="4">
    <source>
        <dbReference type="ARBA" id="ARBA00022502"/>
    </source>
</evidence>
<keyword evidence="10" id="KW-0325">Glycoprotein</keyword>
<comment type="pathway">
    <text evidence="2">Glycolipid biosynthesis; glycosylphosphatidylinositol-anchor biosynthesis.</text>
</comment>
<dbReference type="InterPro" id="IPR017850">
    <property type="entry name" value="Alkaline_phosphatase_core_sf"/>
</dbReference>
<gene>
    <name evidence="13" type="ORF">NTJ_11953</name>
</gene>
<evidence type="ECO:0000313" key="14">
    <source>
        <dbReference type="Proteomes" id="UP001307889"/>
    </source>
</evidence>
<feature type="transmembrane region" description="Helical" evidence="12">
    <location>
        <begin position="657"/>
        <end position="677"/>
    </location>
</feature>
<dbReference type="PANTHER" id="PTHR23071">
    <property type="entry name" value="PHOSPHATIDYLINOSITOL GLYCAN"/>
    <property type="match status" value="1"/>
</dbReference>
<evidence type="ECO:0000256" key="1">
    <source>
        <dbReference type="ARBA" id="ARBA00004477"/>
    </source>
</evidence>
<comment type="subcellular location">
    <subcellularLocation>
        <location evidence="1">Endoplasmic reticulum membrane</location>
        <topology evidence="1">Multi-pass membrane protein</topology>
    </subcellularLocation>
</comment>
<dbReference type="Pfam" id="PF01663">
    <property type="entry name" value="Phosphodiest"/>
    <property type="match status" value="1"/>
</dbReference>
<accession>A0ABN7B7J6</accession>
<evidence type="ECO:0000256" key="8">
    <source>
        <dbReference type="ARBA" id="ARBA00022989"/>
    </source>
</evidence>
<dbReference type="Gene3D" id="3.40.720.10">
    <property type="entry name" value="Alkaline Phosphatase, subunit A"/>
    <property type="match status" value="1"/>
</dbReference>
<reference evidence="13 14" key="1">
    <citation type="submission" date="2023-09" db="EMBL/GenBank/DDBJ databases">
        <title>Nesidiocoris tenuis whole genome shotgun sequence.</title>
        <authorList>
            <person name="Shibata T."/>
            <person name="Shimoda M."/>
            <person name="Kobayashi T."/>
            <person name="Uehara T."/>
        </authorList>
    </citation>
    <scope>NUCLEOTIDE SEQUENCE [LARGE SCALE GENOMIC DNA]</scope>
    <source>
        <strain evidence="13 14">Japan</strain>
    </source>
</reference>
<dbReference type="InterPro" id="IPR039524">
    <property type="entry name" value="PIGO/GPI13"/>
</dbReference>
<feature type="transmembrane region" description="Helical" evidence="12">
    <location>
        <begin position="1037"/>
        <end position="1059"/>
    </location>
</feature>
<feature type="transmembrane region" description="Helical" evidence="12">
    <location>
        <begin position="769"/>
        <end position="787"/>
    </location>
</feature>
<dbReference type="InterPro" id="IPR002591">
    <property type="entry name" value="Phosphodiest/P_Trfase"/>
</dbReference>
<keyword evidence="9 12" id="KW-0472">Membrane</keyword>
<keyword evidence="6 12" id="KW-0812">Transmembrane</keyword>
<dbReference type="GO" id="GO:0016740">
    <property type="term" value="F:transferase activity"/>
    <property type="evidence" value="ECO:0007669"/>
    <property type="project" value="UniProtKB-KW"/>
</dbReference>
<feature type="transmembrane region" description="Helical" evidence="12">
    <location>
        <begin position="1006"/>
        <end position="1025"/>
    </location>
</feature>
<keyword evidence="7" id="KW-0256">Endoplasmic reticulum</keyword>
<dbReference type="EMBL" id="AP028918">
    <property type="protein sequence ID" value="BES99136.1"/>
    <property type="molecule type" value="Genomic_DNA"/>
</dbReference>
<feature type="compositionally biased region" description="Basic and acidic residues" evidence="11">
    <location>
        <begin position="148"/>
        <end position="159"/>
    </location>
</feature>
<feature type="region of interest" description="Disordered" evidence="11">
    <location>
        <begin position="132"/>
        <end position="159"/>
    </location>
</feature>
<name>A0ABN7B7J6_9HEMI</name>
<evidence type="ECO:0000256" key="11">
    <source>
        <dbReference type="SAM" id="MobiDB-lite"/>
    </source>
</evidence>
<feature type="transmembrane region" description="Helical" evidence="12">
    <location>
        <begin position="1115"/>
        <end position="1134"/>
    </location>
</feature>
<proteinExistence type="inferred from homology"/>
<feature type="transmembrane region" description="Helical" evidence="12">
    <location>
        <begin position="942"/>
        <end position="968"/>
    </location>
</feature>
<dbReference type="SUPFAM" id="SSF53649">
    <property type="entry name" value="Alkaline phosphatase-like"/>
    <property type="match status" value="1"/>
</dbReference>
<keyword evidence="4" id="KW-0337">GPI-anchor biosynthesis</keyword>
<evidence type="ECO:0000256" key="2">
    <source>
        <dbReference type="ARBA" id="ARBA00004687"/>
    </source>
</evidence>
<keyword evidence="5 13" id="KW-0808">Transferase</keyword>
<evidence type="ECO:0000256" key="5">
    <source>
        <dbReference type="ARBA" id="ARBA00022679"/>
    </source>
</evidence>
<feature type="transmembrane region" description="Helical" evidence="12">
    <location>
        <begin position="723"/>
        <end position="741"/>
    </location>
</feature>
<evidence type="ECO:0000256" key="7">
    <source>
        <dbReference type="ARBA" id="ARBA00022824"/>
    </source>
</evidence>
<evidence type="ECO:0000256" key="3">
    <source>
        <dbReference type="ARBA" id="ARBA00008695"/>
    </source>
</evidence>
<protein>
    <submittedName>
        <fullName evidence="13">GPI ethanolamine phosphate transferase</fullName>
    </submittedName>
</protein>
<comment type="similarity">
    <text evidence="3">Belongs to the PIGG/PIGN/PIGO family. PIGO subfamily.</text>
</comment>
<dbReference type="Proteomes" id="UP001307889">
    <property type="component" value="Chromosome 10"/>
</dbReference>
<evidence type="ECO:0000256" key="10">
    <source>
        <dbReference type="ARBA" id="ARBA00023180"/>
    </source>
</evidence>
<sequence>MATSCRYVILTIWLSFMLVSALLLFSRGFLLTRNVLERKACCRADDVKLDCTRNGRWSCDRHLNDADRDGYLNDVDRIRYLNVADRDRYSNVDREKLKSGDRYRDVNDVRDGTLNDGDRGRYLDDVKQASWSRNDDADRGGTLNAGDRNIHLNDPDRDVPLNGDRNIHLNDPDHDVPLNGDRDGALNDGAHGQYLNDVKHASLSKNDVNHHLNDGDRNDCAQNSCLGATATRAVVLIVDALRYDFAARQTVDDPLVYHNHLTIVDDLVKDGGRLYKFVADPPTTTFQRINALTTGSLPTFVDAGANFASTEIREDNIVDQLVAHNRTVVFMGDDTWANLYPKRFARFYPYPSFNVWDLDTVDRGVKAHLVPEMVRDDWDVIVAHTLGVDHCGHRYGARHPEMARKLKETNALIEDVVAALDDRTVLFVMGDHGMTESGDHGGETEKEVSAALLVYTRNRDVSSLLTTKSTVHQVDFAPTFAQIVGVPIPFSSIGTTLLTNVPADVDDLESARALTSLIVWTNVEQVTTYIKEYARRHSQFPTSVVARLLSDYDALLLQKSASHFTSYISDAIRYVNDVRDVCRAVWVQFDSQSMSRGLVLIFLAMALGFIVVDGVPSEILRDMIRGRFLPYGLLFVAGSMAFCCLLRFFNVISRLELALYVAAPCSSIVALSCLIVFNWYSVAEHWYKVNSAHDPLSLLTRVVALASAVTMFSNSYVVQESVMVPYFLTSLVWVSVVDFKLEAVKKFLVEKCSNQNLFGFVFSSVKCKLIVLALCLNVILRLTFYFWECREEQNAECRRSKNVSKTLSCVVTVVTFATFVTLVRLLLRHLGNLTGWRAPVFVARYFPTVNVVCCGCYWILDSLPTVTRPKLLFLSWQVQLLPATVFVISGSAVILLFASPLCVHRTYNRVLYHHQDNLIPSIFNKMRNIMSDRESEEDRTPVVYGLATVYSATFINLAVFLSFLSAVLLGESRAVVNVAMIACMFLLAVILAIVKFEKAKNNRNNCFSVPWWSIICWSLSSTHFFYATGHQPTFATVQWDCAGLFGNIVSTLVPGILILMNTFISQIVHSLLLPLLMIVPFTVATVWPSVVPNHDQFRSGELELFQNRELRRQELFSLVARYILFSAFKVFVAMFSCSVHSRHLMVWAIFAPKFIFESVAFLVSLPFLVLGFLFVERISTKIGSLVTDTSHDD</sequence>